<keyword evidence="12" id="KW-1185">Reference proteome</keyword>
<evidence type="ECO:0000313" key="11">
    <source>
        <dbReference type="EMBL" id="KAK5090898.1"/>
    </source>
</evidence>
<proteinExistence type="predicted"/>
<organism evidence="11 12">
    <name type="scientific">Lithohypha guttulata</name>
    <dbReference type="NCBI Taxonomy" id="1690604"/>
    <lineage>
        <taxon>Eukaryota</taxon>
        <taxon>Fungi</taxon>
        <taxon>Dikarya</taxon>
        <taxon>Ascomycota</taxon>
        <taxon>Pezizomycotina</taxon>
        <taxon>Eurotiomycetes</taxon>
        <taxon>Chaetothyriomycetidae</taxon>
        <taxon>Chaetothyriales</taxon>
        <taxon>Trichomeriaceae</taxon>
        <taxon>Lithohypha</taxon>
    </lineage>
</organism>
<evidence type="ECO:0000313" key="12">
    <source>
        <dbReference type="Proteomes" id="UP001309876"/>
    </source>
</evidence>
<evidence type="ECO:0000256" key="9">
    <source>
        <dbReference type="SAM" id="MobiDB-lite"/>
    </source>
</evidence>
<dbReference type="Proteomes" id="UP001309876">
    <property type="component" value="Unassembled WGS sequence"/>
</dbReference>
<feature type="compositionally biased region" description="Polar residues" evidence="9">
    <location>
        <begin position="30"/>
        <end position="53"/>
    </location>
</feature>
<feature type="coiled-coil region" evidence="8">
    <location>
        <begin position="371"/>
        <end position="398"/>
    </location>
</feature>
<dbReference type="PROSITE" id="PS50157">
    <property type="entry name" value="ZINC_FINGER_C2H2_2"/>
    <property type="match status" value="1"/>
</dbReference>
<keyword evidence="6" id="KW-0539">Nucleus</keyword>
<evidence type="ECO:0000259" key="10">
    <source>
        <dbReference type="PROSITE" id="PS50157"/>
    </source>
</evidence>
<evidence type="ECO:0000256" key="4">
    <source>
        <dbReference type="ARBA" id="ARBA00022771"/>
    </source>
</evidence>
<dbReference type="InterPro" id="IPR056436">
    <property type="entry name" value="Znf-C2H2_ZIC1-5/GLI1-3-like"/>
</dbReference>
<dbReference type="SUPFAM" id="SSF57667">
    <property type="entry name" value="beta-beta-alpha zinc fingers"/>
    <property type="match status" value="1"/>
</dbReference>
<feature type="region of interest" description="Disordered" evidence="9">
    <location>
        <begin position="440"/>
        <end position="459"/>
    </location>
</feature>
<reference evidence="11 12" key="1">
    <citation type="submission" date="2023-08" db="EMBL/GenBank/DDBJ databases">
        <title>Black Yeasts Isolated from many extreme environments.</title>
        <authorList>
            <person name="Coleine C."/>
            <person name="Stajich J.E."/>
            <person name="Selbmann L."/>
        </authorList>
    </citation>
    <scope>NUCLEOTIDE SEQUENCE [LARGE SCALE GENOMIC DNA]</scope>
    <source>
        <strain evidence="11 12">CCFEE 5910</strain>
    </source>
</reference>
<evidence type="ECO:0000256" key="2">
    <source>
        <dbReference type="ARBA" id="ARBA00022723"/>
    </source>
</evidence>
<evidence type="ECO:0000256" key="3">
    <source>
        <dbReference type="ARBA" id="ARBA00022737"/>
    </source>
</evidence>
<dbReference type="PANTHER" id="PTHR45718:SF4">
    <property type="entry name" value="TRANSCRIPTIONAL ACTIVATOR CUBITUS INTERRUPTUS"/>
    <property type="match status" value="1"/>
</dbReference>
<feature type="compositionally biased region" description="Polar residues" evidence="9">
    <location>
        <begin position="440"/>
        <end position="454"/>
    </location>
</feature>
<name>A0AAN7T5L4_9EURO</name>
<keyword evidence="3" id="KW-0677">Repeat</keyword>
<dbReference type="SMART" id="SM00355">
    <property type="entry name" value="ZnF_C2H2"/>
    <property type="match status" value="3"/>
</dbReference>
<dbReference type="Pfam" id="PF23561">
    <property type="entry name" value="zf-C2H2_15"/>
    <property type="match status" value="1"/>
</dbReference>
<dbReference type="InterPro" id="IPR013087">
    <property type="entry name" value="Znf_C2H2_type"/>
</dbReference>
<dbReference type="EMBL" id="JAVRRJ010000001">
    <property type="protein sequence ID" value="KAK5090898.1"/>
    <property type="molecule type" value="Genomic_DNA"/>
</dbReference>
<evidence type="ECO:0000256" key="7">
    <source>
        <dbReference type="PROSITE-ProRule" id="PRU00042"/>
    </source>
</evidence>
<feature type="domain" description="C2H2-type" evidence="10">
    <location>
        <begin position="201"/>
        <end position="231"/>
    </location>
</feature>
<keyword evidence="5" id="KW-0862">Zinc</keyword>
<dbReference type="GO" id="GO:0008270">
    <property type="term" value="F:zinc ion binding"/>
    <property type="evidence" value="ECO:0007669"/>
    <property type="project" value="UniProtKB-KW"/>
</dbReference>
<protein>
    <recommendedName>
        <fullName evidence="10">C2H2-type domain-containing protein</fullName>
    </recommendedName>
</protein>
<keyword evidence="2" id="KW-0479">Metal-binding</keyword>
<comment type="subcellular location">
    <subcellularLocation>
        <location evidence="1">Nucleus</location>
    </subcellularLocation>
</comment>
<dbReference type="PROSITE" id="PS00028">
    <property type="entry name" value="ZINC_FINGER_C2H2_1"/>
    <property type="match status" value="1"/>
</dbReference>
<dbReference type="GO" id="GO:0000978">
    <property type="term" value="F:RNA polymerase II cis-regulatory region sequence-specific DNA binding"/>
    <property type="evidence" value="ECO:0007669"/>
    <property type="project" value="TreeGrafter"/>
</dbReference>
<dbReference type="FunFam" id="3.30.160.60:FF:000031">
    <property type="entry name" value="GLI family zinc finger 3"/>
    <property type="match status" value="1"/>
</dbReference>
<gene>
    <name evidence="11" type="ORF">LTR05_001075</name>
</gene>
<evidence type="ECO:0000256" key="6">
    <source>
        <dbReference type="ARBA" id="ARBA00023242"/>
    </source>
</evidence>
<feature type="region of interest" description="Disordered" evidence="9">
    <location>
        <begin position="1"/>
        <end position="108"/>
    </location>
</feature>
<dbReference type="InterPro" id="IPR043359">
    <property type="entry name" value="GLI-like"/>
</dbReference>
<sequence>MADHESRSESPLSDIGSDAFTEDKFHRSRSPSNVSEMSDVSDGTATPSTSTPVNMDARPLKRRRVGDYDHPTPQSTNRLRQWSPTSSISSDTDGSVPNSPSFANLGPTHPLSTAYAAAQANPNDPESADYTQVTRCQWAGCTDPEQGNMDNLVFHITEVHIPTRQKKYFCEWEGCQRKSMPHTSAYALKAHMRSHTKEKPFMCQVPECDGSFTRSDALAKHMRTVHETEALRPSDPVPRGHTGGIAAIDSKNSGHGTNGTLVGRKLKLTFKGSKSTAAETATSEPKVEGGLPPLPTISTALAVGVQSPTLAQLDADDSRDEALSRAVDLDSVPSRLPINPTYYPPDIYHDMDDFERELPPSQWFRLLRRQLRWATDDGKNLEKELRSLKAKTDDLRGNPVTKPGNDEQVADVIRREEWDVVDNLLDRVVAAEYNATTQKLQQTSPAKDAASSTEQNDEDKIFQKVQSLPYWKKQSKVVDDATTVALANAAA</sequence>
<accession>A0AAN7T5L4</accession>
<feature type="compositionally biased region" description="Polar residues" evidence="9">
    <location>
        <begin position="72"/>
        <end position="102"/>
    </location>
</feature>
<dbReference type="FunFam" id="3.30.160.60:FF:000201">
    <property type="entry name" value="C2H2 finger domain protein (Gli3)"/>
    <property type="match status" value="1"/>
</dbReference>
<evidence type="ECO:0000256" key="1">
    <source>
        <dbReference type="ARBA" id="ARBA00004123"/>
    </source>
</evidence>
<dbReference type="InterPro" id="IPR036236">
    <property type="entry name" value="Znf_C2H2_sf"/>
</dbReference>
<evidence type="ECO:0000256" key="8">
    <source>
        <dbReference type="SAM" id="Coils"/>
    </source>
</evidence>
<dbReference type="AlphaFoldDB" id="A0AAN7T5L4"/>
<keyword evidence="4 7" id="KW-0863">Zinc-finger</keyword>
<dbReference type="PANTHER" id="PTHR45718">
    <property type="entry name" value="TRANSCRIPTIONAL ACTIVATOR CUBITUS INTERRUPTUS"/>
    <property type="match status" value="1"/>
</dbReference>
<evidence type="ECO:0000256" key="5">
    <source>
        <dbReference type="ARBA" id="ARBA00022833"/>
    </source>
</evidence>
<dbReference type="Gene3D" id="3.30.160.60">
    <property type="entry name" value="Classic Zinc Finger"/>
    <property type="match status" value="3"/>
</dbReference>
<dbReference type="GO" id="GO:0000981">
    <property type="term" value="F:DNA-binding transcription factor activity, RNA polymerase II-specific"/>
    <property type="evidence" value="ECO:0007669"/>
    <property type="project" value="TreeGrafter"/>
</dbReference>
<keyword evidence="8" id="KW-0175">Coiled coil</keyword>
<dbReference type="GO" id="GO:0005634">
    <property type="term" value="C:nucleus"/>
    <property type="evidence" value="ECO:0007669"/>
    <property type="project" value="UniProtKB-SubCell"/>
</dbReference>
<comment type="caution">
    <text evidence="11">The sequence shown here is derived from an EMBL/GenBank/DDBJ whole genome shotgun (WGS) entry which is preliminary data.</text>
</comment>